<organism evidence="5 6">
    <name type="scientific">Virgibacillus profundi</name>
    <dbReference type="NCBI Taxonomy" id="2024555"/>
    <lineage>
        <taxon>Bacteria</taxon>
        <taxon>Bacillati</taxon>
        <taxon>Bacillota</taxon>
        <taxon>Bacilli</taxon>
        <taxon>Bacillales</taxon>
        <taxon>Bacillaceae</taxon>
        <taxon>Virgibacillus</taxon>
    </lineage>
</organism>
<dbReference type="EMBL" id="NPOA01000001">
    <property type="protein sequence ID" value="PAV31543.1"/>
    <property type="molecule type" value="Genomic_DNA"/>
</dbReference>
<dbReference type="GO" id="GO:0016757">
    <property type="term" value="F:glycosyltransferase activity"/>
    <property type="evidence" value="ECO:0007669"/>
    <property type="project" value="UniProtKB-KW"/>
</dbReference>
<dbReference type="InterPro" id="IPR001173">
    <property type="entry name" value="Glyco_trans_2-like"/>
</dbReference>
<reference evidence="5 6" key="1">
    <citation type="submission" date="2017-08" db="EMBL/GenBank/DDBJ databases">
        <title>Virgibacillus indicus sp. nov. and Virgibacillus profoundi sp. nov, two moderately halophilic bacteria isolated from marine sediment by using the Microfluidic Streak Plate.</title>
        <authorList>
            <person name="Xu B."/>
            <person name="Hu B."/>
            <person name="Wang J."/>
            <person name="Zhu Y."/>
            <person name="Huang L."/>
            <person name="Du W."/>
            <person name="Huang Y."/>
        </authorList>
    </citation>
    <scope>NUCLEOTIDE SEQUENCE [LARGE SCALE GENOMIC DNA]</scope>
    <source>
        <strain evidence="5 6">IO3-P3-H5</strain>
    </source>
</reference>
<dbReference type="PANTHER" id="PTHR22916:SF51">
    <property type="entry name" value="GLYCOSYLTRANSFERASE EPSH-RELATED"/>
    <property type="match status" value="1"/>
</dbReference>
<dbReference type="Gene3D" id="3.90.550.10">
    <property type="entry name" value="Spore Coat Polysaccharide Biosynthesis Protein SpsA, Chain A"/>
    <property type="match status" value="1"/>
</dbReference>
<dbReference type="InterPro" id="IPR029044">
    <property type="entry name" value="Nucleotide-diphossugar_trans"/>
</dbReference>
<accession>A0A2A2IKB2</accession>
<feature type="domain" description="Glycosyltransferase 2-like" evidence="4">
    <location>
        <begin position="16"/>
        <end position="184"/>
    </location>
</feature>
<keyword evidence="2" id="KW-0328">Glycosyltransferase</keyword>
<name>A0A2A2IKB2_9BACI</name>
<dbReference type="SUPFAM" id="SSF53448">
    <property type="entry name" value="Nucleotide-diphospho-sugar transferases"/>
    <property type="match status" value="1"/>
</dbReference>
<keyword evidence="3" id="KW-0808">Transferase</keyword>
<keyword evidence="6" id="KW-1185">Reference proteome</keyword>
<dbReference type="PANTHER" id="PTHR22916">
    <property type="entry name" value="GLYCOSYLTRANSFERASE"/>
    <property type="match status" value="1"/>
</dbReference>
<dbReference type="AlphaFoldDB" id="A0A2A2IKB2"/>
<evidence type="ECO:0000259" key="4">
    <source>
        <dbReference type="Pfam" id="PF00535"/>
    </source>
</evidence>
<evidence type="ECO:0000256" key="2">
    <source>
        <dbReference type="ARBA" id="ARBA00022676"/>
    </source>
</evidence>
<comment type="caution">
    <text evidence="5">The sequence shown here is derived from an EMBL/GenBank/DDBJ whole genome shotgun (WGS) entry which is preliminary data.</text>
</comment>
<gene>
    <name evidence="5" type="ORF">CIL05_02475</name>
</gene>
<proteinExistence type="inferred from homology"/>
<evidence type="ECO:0000313" key="6">
    <source>
        <dbReference type="Proteomes" id="UP000218887"/>
    </source>
</evidence>
<comment type="similarity">
    <text evidence="1">Belongs to the glycosyltransferase 2 family.</text>
</comment>
<evidence type="ECO:0000313" key="5">
    <source>
        <dbReference type="EMBL" id="PAV31543.1"/>
    </source>
</evidence>
<protein>
    <recommendedName>
        <fullName evidence="4">Glycosyltransferase 2-like domain-containing protein</fullName>
    </recommendedName>
</protein>
<dbReference type="Proteomes" id="UP000218887">
    <property type="component" value="Unassembled WGS sequence"/>
</dbReference>
<evidence type="ECO:0000256" key="3">
    <source>
        <dbReference type="ARBA" id="ARBA00022679"/>
    </source>
</evidence>
<dbReference type="CDD" id="cd00761">
    <property type="entry name" value="Glyco_tranf_GTA_type"/>
    <property type="match status" value="1"/>
</dbReference>
<evidence type="ECO:0000256" key="1">
    <source>
        <dbReference type="ARBA" id="ARBA00006739"/>
    </source>
</evidence>
<sequence length="346" mass="40822">MISIISKRRNSMAKISVIIPIYNQEFNMQLCIESVLTQTFPDFELILVNDGSTDKSGVLCDEYLKKDKRISVIHKEHHDIGAARNAGISRSSGEYITFVDCDDFLHEEMLKVLYHQIVFTEADIALCDFQPIEEREEKNENRRKDPLQNYSVTTSSGIKALHGLYDTDRLFSVPWSKMFRKELFNHIKYPVGYVDDDEFVAHRLLYQADKVVYIHEPLYYYVVCVGRKGSETPIPMTVKKFDKVLALYERAVFFRERNLRDVEERALLHFSEHFFWYYLQSQKELPNAAERRKEIKKLYNRLFFRMINNPQVSKKKRVVYGAFRLSPSIHKLLISRLDAKRLVKQP</sequence>
<dbReference type="Pfam" id="PF00535">
    <property type="entry name" value="Glycos_transf_2"/>
    <property type="match status" value="1"/>
</dbReference>